<name>A0A9N8Z0G6_9GLOM</name>
<dbReference type="SUPFAM" id="SSF56112">
    <property type="entry name" value="Protein kinase-like (PK-like)"/>
    <property type="match status" value="1"/>
</dbReference>
<reference evidence="1" key="1">
    <citation type="submission" date="2021-06" db="EMBL/GenBank/DDBJ databases">
        <authorList>
            <person name="Kallberg Y."/>
            <person name="Tangrot J."/>
            <person name="Rosling A."/>
        </authorList>
    </citation>
    <scope>NUCLEOTIDE SEQUENCE</scope>
    <source>
        <strain evidence="1">FL966</strain>
    </source>
</reference>
<keyword evidence="2" id="KW-1185">Reference proteome</keyword>
<comment type="caution">
    <text evidence="1">The sequence shown here is derived from an EMBL/GenBank/DDBJ whole genome shotgun (WGS) entry which is preliminary data.</text>
</comment>
<gene>
    <name evidence="1" type="ORF">CPELLU_LOCUS478</name>
</gene>
<dbReference type="InterPro" id="IPR011009">
    <property type="entry name" value="Kinase-like_dom_sf"/>
</dbReference>
<dbReference type="Gene3D" id="1.10.510.10">
    <property type="entry name" value="Transferase(Phosphotransferase) domain 1"/>
    <property type="match status" value="1"/>
</dbReference>
<sequence>MFELFYKRVILLKFFPLKPQIRTSGSLAYHNIPHDIHLARGILSGIRPKIPTHVPKLIAELIITCWNTEPVKRLSSKEIFNIIDAWNNENDESVEIVAQTKEADEALKNIVISNTSTKKFYHYTLGSNLCKQGIKYSKYCR</sequence>
<accession>A0A9N8Z0G6</accession>
<proteinExistence type="predicted"/>
<organism evidence="1 2">
    <name type="scientific">Cetraspora pellucida</name>
    <dbReference type="NCBI Taxonomy" id="1433469"/>
    <lineage>
        <taxon>Eukaryota</taxon>
        <taxon>Fungi</taxon>
        <taxon>Fungi incertae sedis</taxon>
        <taxon>Mucoromycota</taxon>
        <taxon>Glomeromycotina</taxon>
        <taxon>Glomeromycetes</taxon>
        <taxon>Diversisporales</taxon>
        <taxon>Gigasporaceae</taxon>
        <taxon>Cetraspora</taxon>
    </lineage>
</organism>
<evidence type="ECO:0000313" key="1">
    <source>
        <dbReference type="EMBL" id="CAG8457868.1"/>
    </source>
</evidence>
<evidence type="ECO:0000313" key="2">
    <source>
        <dbReference type="Proteomes" id="UP000789759"/>
    </source>
</evidence>
<dbReference type="EMBL" id="CAJVQA010000136">
    <property type="protein sequence ID" value="CAG8457868.1"/>
    <property type="molecule type" value="Genomic_DNA"/>
</dbReference>
<protein>
    <submittedName>
        <fullName evidence="1">15575_t:CDS:1</fullName>
    </submittedName>
</protein>
<dbReference type="OrthoDB" id="2396740at2759"/>
<dbReference type="Proteomes" id="UP000789759">
    <property type="component" value="Unassembled WGS sequence"/>
</dbReference>
<dbReference type="AlphaFoldDB" id="A0A9N8Z0G6"/>